<reference evidence="1 2" key="1">
    <citation type="journal article" date="2017" name="bioRxiv">
        <title>The Genomic Landscape Of Tree Rot In Phellinus noxius And Its Hymenochaetales Members.</title>
        <authorList>
            <person name="Chung C.-L."/>
            <person name="Lee J.T."/>
            <person name="Akiba M."/>
            <person name="Lee H.-H."/>
            <person name="Kuo T.-H."/>
            <person name="Liu D."/>
            <person name="Ke H.-M."/>
            <person name="Yokoi T."/>
            <person name="Roa M.B."/>
            <person name="Lu M.J."/>
            <person name="Chang Y.-Y."/>
            <person name="Ann P.-J."/>
            <person name="Tsai J.-N."/>
            <person name="Chen C.-Y."/>
            <person name="Tzean S.-S."/>
            <person name="Ota Y."/>
            <person name="Hattori T."/>
            <person name="Sahashi N."/>
            <person name="Liou R.-F."/>
            <person name="Kikuchi T."/>
            <person name="Tsai I.J."/>
        </authorList>
    </citation>
    <scope>NUCLEOTIDE SEQUENCE [LARGE SCALE GENOMIC DNA]</scope>
    <source>
        <strain evidence="1 2">FFPRI411160</strain>
    </source>
</reference>
<dbReference type="Proteomes" id="UP000217199">
    <property type="component" value="Mitochondrion MT"/>
</dbReference>
<dbReference type="EMBL" id="NBII01000013">
    <property type="protein sequence ID" value="TQF64787.1"/>
    <property type="molecule type" value="Genomic_DNA"/>
</dbReference>
<dbReference type="AlphaFoldDB" id="A0A541AXJ9"/>
<protein>
    <recommendedName>
        <fullName evidence="3">DNA-directed DNA polymerase</fullName>
    </recommendedName>
</protein>
<accession>A0A541AXJ9</accession>
<dbReference type="InterPro" id="IPR043502">
    <property type="entry name" value="DNA/RNA_pol_sf"/>
</dbReference>
<evidence type="ECO:0008006" key="3">
    <source>
        <dbReference type="Google" id="ProtNLM"/>
    </source>
</evidence>
<keyword evidence="2" id="KW-1185">Reference proteome</keyword>
<dbReference type="InParanoid" id="A0A541AXJ9"/>
<keyword evidence="1" id="KW-0496">Mitochondrion</keyword>
<comment type="caution">
    <text evidence="1">The sequence shown here is derived from an EMBL/GenBank/DDBJ whole genome shotgun (WGS) entry which is preliminary data.</text>
</comment>
<dbReference type="EMBL" id="CM008263">
    <property type="protein sequence ID" value="TQF64787.1"/>
    <property type="molecule type" value="Genomic_DNA"/>
</dbReference>
<proteinExistence type="predicted"/>
<geneLocation type="mitochondrion" evidence="1"/>
<evidence type="ECO:0000313" key="1">
    <source>
        <dbReference type="EMBL" id="TQF64787.1"/>
    </source>
</evidence>
<name>A0A541AXJ9_9AGAM</name>
<dbReference type="SUPFAM" id="SSF56672">
    <property type="entry name" value="DNA/RNA polymerases"/>
    <property type="match status" value="1"/>
</dbReference>
<dbReference type="OrthoDB" id="5502412at2759"/>
<organism evidence="1 2">
    <name type="scientific">Pyrrhoderma noxium</name>
    <dbReference type="NCBI Taxonomy" id="2282107"/>
    <lineage>
        <taxon>Eukaryota</taxon>
        <taxon>Fungi</taxon>
        <taxon>Dikarya</taxon>
        <taxon>Basidiomycota</taxon>
        <taxon>Agaricomycotina</taxon>
        <taxon>Agaricomycetes</taxon>
        <taxon>Hymenochaetales</taxon>
        <taxon>Hymenochaetaceae</taxon>
        <taxon>Pyrrhoderma</taxon>
    </lineage>
</organism>
<sequence length="460" mass="52139">MYKSVFQSELTSYKQLDITEMNPELVVNNVPLTQLSTELESVQHSIDAVSNVNELSSINTSEKSINNKSSNELSIELKGKECKVIDNLSRFFDVVETLTRRRSEYPKKTYYNVLYKFIANAGIGQMARGLNQKTSFDTKSGTNIVTSAGPLINPLYGGWITSFIRTVLAEIMNNVHNQGGRIISCTTDGFISDMSGLDSMNIDGPNCEFARMYKEARFNLLQKEEALLEIKYVEKEGVISWSTRGQLGLSTKLRAMTGYQVTESQDKLVQKILGVMNGDKHLSFVQFSLRSARDIFQKGGTVTPLLQERVFNMKFDNRRQIISNVLEQPLFYSSKPHVDVAMSLISRKLASLGTARFNVFFPSNNSSEGKSYVQLLKRMLVRAMLHKPELFGLDSSKVTRTLIVEVLNNCGIKCLPNYISKQTHHEFLPNTVPRTVHVVEVLNKLREEYPMFNPDIMYRN</sequence>
<gene>
    <name evidence="1" type="ORF">PNOK_m000068</name>
</gene>
<evidence type="ECO:0000313" key="2">
    <source>
        <dbReference type="Proteomes" id="UP000217199"/>
    </source>
</evidence>